<dbReference type="PROSITE" id="PS50931">
    <property type="entry name" value="HTH_LYSR"/>
    <property type="match status" value="1"/>
</dbReference>
<evidence type="ECO:0000256" key="2">
    <source>
        <dbReference type="ARBA" id="ARBA00023015"/>
    </source>
</evidence>
<dbReference type="InterPro" id="IPR036388">
    <property type="entry name" value="WH-like_DNA-bd_sf"/>
</dbReference>
<gene>
    <name evidence="7" type="ORF">GCM10009846_09500</name>
</gene>
<comment type="caution">
    <text evidence="7">The sequence shown here is derived from an EMBL/GenBank/DDBJ whole genome shotgun (WGS) entry which is preliminary data.</text>
</comment>
<dbReference type="InterPro" id="IPR000847">
    <property type="entry name" value="LysR_HTH_N"/>
</dbReference>
<dbReference type="EMBL" id="BAAAQT010000005">
    <property type="protein sequence ID" value="GAA2172259.1"/>
    <property type="molecule type" value="Genomic_DNA"/>
</dbReference>
<comment type="similarity">
    <text evidence="1">Belongs to the LysR transcriptional regulatory family.</text>
</comment>
<dbReference type="InterPro" id="IPR036390">
    <property type="entry name" value="WH_DNA-bd_sf"/>
</dbReference>
<accession>A0ABN3AMN3</accession>
<dbReference type="PANTHER" id="PTHR30579:SF2">
    <property type="entry name" value="HTH-TYPE TRANSCRIPTIONAL REGULATOR ARGP"/>
    <property type="match status" value="1"/>
</dbReference>
<proteinExistence type="inferred from homology"/>
<evidence type="ECO:0000256" key="5">
    <source>
        <dbReference type="ARBA" id="ARBA00023163"/>
    </source>
</evidence>
<dbReference type="RefSeq" id="WP_344340955.1">
    <property type="nucleotide sequence ID" value="NZ_BAAAQT010000005.1"/>
</dbReference>
<dbReference type="SUPFAM" id="SSF46785">
    <property type="entry name" value="Winged helix' DNA-binding domain"/>
    <property type="match status" value="1"/>
</dbReference>
<evidence type="ECO:0000256" key="1">
    <source>
        <dbReference type="ARBA" id="ARBA00009437"/>
    </source>
</evidence>
<keyword evidence="2" id="KW-0805">Transcription regulation</keyword>
<dbReference type="PANTHER" id="PTHR30579">
    <property type="entry name" value="TRANSCRIPTIONAL REGULATOR"/>
    <property type="match status" value="1"/>
</dbReference>
<evidence type="ECO:0000256" key="4">
    <source>
        <dbReference type="ARBA" id="ARBA00023159"/>
    </source>
</evidence>
<dbReference type="NCBIfam" id="NF002964">
    <property type="entry name" value="PRK03635.1"/>
    <property type="match status" value="1"/>
</dbReference>
<dbReference type="Gene3D" id="1.10.10.10">
    <property type="entry name" value="Winged helix-like DNA-binding domain superfamily/Winged helix DNA-binding domain"/>
    <property type="match status" value="1"/>
</dbReference>
<sequence length="313" mass="32870">MELPRDLLRTLVAAVDAGTLDGAAHALALTPSAVSQRIRALERQLGRVVLTRTRPVRPTPDGTVLLRLGRQVALLEHEALAELGAEQGTAVMRLGVNADSLAGWFLPAVAAVASAHDVVVELHREDQERTAALLESGTVMGAVTSQADPVPGCVSSPIGGMRYVAAASRAFAERWLPLGGTADELALAPYVDFDDSDVLQGRHLAARGVVGSPPRHLVSASAEFRRAIELGLGWGLLLPSQLDDAVFVVLDGDPIDVPLHWQRWNLASTLLDAMTDAVVAAAADATDIVPIAARRVRPAASRGSAPRGPQPAP</sequence>
<dbReference type="Proteomes" id="UP001501599">
    <property type="component" value="Unassembled WGS sequence"/>
</dbReference>
<evidence type="ECO:0000259" key="6">
    <source>
        <dbReference type="PROSITE" id="PS50931"/>
    </source>
</evidence>
<organism evidence="7 8">
    <name type="scientific">Agrococcus versicolor</name>
    <dbReference type="NCBI Taxonomy" id="501482"/>
    <lineage>
        <taxon>Bacteria</taxon>
        <taxon>Bacillati</taxon>
        <taxon>Actinomycetota</taxon>
        <taxon>Actinomycetes</taxon>
        <taxon>Micrococcales</taxon>
        <taxon>Microbacteriaceae</taxon>
        <taxon>Agrococcus</taxon>
    </lineage>
</organism>
<dbReference type="Gene3D" id="3.40.190.290">
    <property type="match status" value="1"/>
</dbReference>
<dbReference type="NCBIfam" id="TIGR03298">
    <property type="entry name" value="argP"/>
    <property type="match status" value="1"/>
</dbReference>
<dbReference type="InterPro" id="IPR050176">
    <property type="entry name" value="LTTR"/>
</dbReference>
<feature type="domain" description="HTH lysR-type" evidence="6">
    <location>
        <begin position="1"/>
        <end position="59"/>
    </location>
</feature>
<dbReference type="InterPro" id="IPR017685">
    <property type="entry name" value="ArgP"/>
</dbReference>
<keyword evidence="5" id="KW-0804">Transcription</keyword>
<name>A0ABN3AMN3_9MICO</name>
<keyword evidence="8" id="KW-1185">Reference proteome</keyword>
<evidence type="ECO:0000256" key="3">
    <source>
        <dbReference type="ARBA" id="ARBA00023125"/>
    </source>
</evidence>
<protein>
    <submittedName>
        <fullName evidence="7">LysR family transcriptional regulator ArgP</fullName>
    </submittedName>
</protein>
<dbReference type="Pfam" id="PF00126">
    <property type="entry name" value="HTH_1"/>
    <property type="match status" value="1"/>
</dbReference>
<evidence type="ECO:0000313" key="8">
    <source>
        <dbReference type="Proteomes" id="UP001501599"/>
    </source>
</evidence>
<keyword evidence="4" id="KW-0010">Activator</keyword>
<keyword evidence="3" id="KW-0238">DNA-binding</keyword>
<reference evidence="7 8" key="1">
    <citation type="journal article" date="2019" name="Int. J. Syst. Evol. Microbiol.">
        <title>The Global Catalogue of Microorganisms (GCM) 10K type strain sequencing project: providing services to taxonomists for standard genome sequencing and annotation.</title>
        <authorList>
            <consortium name="The Broad Institute Genomics Platform"/>
            <consortium name="The Broad Institute Genome Sequencing Center for Infectious Disease"/>
            <person name="Wu L."/>
            <person name="Ma J."/>
        </authorList>
    </citation>
    <scope>NUCLEOTIDE SEQUENCE [LARGE SCALE GENOMIC DNA]</scope>
    <source>
        <strain evidence="7 8">JCM 16026</strain>
    </source>
</reference>
<evidence type="ECO:0000313" key="7">
    <source>
        <dbReference type="EMBL" id="GAA2172259.1"/>
    </source>
</evidence>
<dbReference type="SUPFAM" id="SSF53850">
    <property type="entry name" value="Periplasmic binding protein-like II"/>
    <property type="match status" value="1"/>
</dbReference>